<accession>A0ABS9KB03</accession>
<protein>
    <recommendedName>
        <fullName evidence="3">Glycoside hydrolase family 13 N-terminal domain-containing protein</fullName>
    </recommendedName>
</protein>
<dbReference type="SUPFAM" id="SSF81296">
    <property type="entry name" value="E set domains"/>
    <property type="match status" value="1"/>
</dbReference>
<feature type="signal peptide" evidence="2">
    <location>
        <begin position="1"/>
        <end position="26"/>
    </location>
</feature>
<dbReference type="Gene3D" id="2.60.40.10">
    <property type="entry name" value="Immunoglobulins"/>
    <property type="match status" value="1"/>
</dbReference>
<feature type="domain" description="Glycoside hydrolase family 13 N-terminal" evidence="3">
    <location>
        <begin position="40"/>
        <end position="101"/>
    </location>
</feature>
<dbReference type="InterPro" id="IPR013783">
    <property type="entry name" value="Ig-like_fold"/>
</dbReference>
<dbReference type="CDD" id="cd11294">
    <property type="entry name" value="E_set_Esterase_like_N"/>
    <property type="match status" value="1"/>
</dbReference>
<keyword evidence="5" id="KW-1185">Reference proteome</keyword>
<reference evidence="4" key="2">
    <citation type="submission" date="2024-05" db="EMBL/GenBank/DDBJ databases">
        <title>Rhodohalobacter halophilus gen. nov., sp. nov., a moderately halophilic member of the family Balneolaceae.</title>
        <authorList>
            <person name="Xia J."/>
        </authorList>
    </citation>
    <scope>NUCLEOTIDE SEQUENCE</scope>
    <source>
        <strain evidence="4">WB101</strain>
    </source>
</reference>
<evidence type="ECO:0000259" key="3">
    <source>
        <dbReference type="Pfam" id="PF02922"/>
    </source>
</evidence>
<evidence type="ECO:0000256" key="2">
    <source>
        <dbReference type="SAM" id="SignalP"/>
    </source>
</evidence>
<keyword evidence="2" id="KW-0732">Signal</keyword>
<dbReference type="RefSeq" id="WP_237852877.1">
    <property type="nucleotide sequence ID" value="NZ_JAKLWS010000005.1"/>
</dbReference>
<dbReference type="Pfam" id="PF00756">
    <property type="entry name" value="Esterase"/>
    <property type="match status" value="1"/>
</dbReference>
<feature type="region of interest" description="Disordered" evidence="1">
    <location>
        <begin position="224"/>
        <end position="244"/>
    </location>
</feature>
<dbReference type="InterPro" id="IPR004193">
    <property type="entry name" value="Glyco_hydro_13_N"/>
</dbReference>
<dbReference type="InterPro" id="IPR029058">
    <property type="entry name" value="AB_hydrolase_fold"/>
</dbReference>
<dbReference type="InterPro" id="IPR014756">
    <property type="entry name" value="Ig_E-set"/>
</dbReference>
<dbReference type="InterPro" id="IPR000801">
    <property type="entry name" value="Esterase-like"/>
</dbReference>
<evidence type="ECO:0000313" key="5">
    <source>
        <dbReference type="Proteomes" id="UP001165366"/>
    </source>
</evidence>
<dbReference type="InterPro" id="IPR050583">
    <property type="entry name" value="Mycobacterial_A85_antigen"/>
</dbReference>
<sequence length="395" mass="44772">MKSKHIIKKAFLLVGFFGVLITSASAQFQQDPVVSPEIHEDGAVTFRIMAATADSVKISGSWMQGWGASEHLEKGEEGVWELTISDLKPDYYIYSYNVDGVRTIDPHNPWVIRDVRNTFSAFILPGEGSKNVQLSGQKKGTIEEVWYSSPTLNMDQRRMKVYLPPNYNESDQDYPVVYLLHGGGGDENAWTELGFANRIMDNLIHSGEAESMIVVMTNGNPNQSSAWHVTPGHEPARESNSPNPMANERFEESLVADVIPYIEENYQVKTGKEYRAVTGLSMGGWQTQKLALKHPDMFDYYGVMSMGIIEETQFGMDARAHLELTNQNIGDLQESGYELYWIACGTDDFLFESVNNMREVLDSHDFDYVYRESGGGHTWDIWRMYLSEFTPMLFQ</sequence>
<proteinExistence type="predicted"/>
<reference evidence="4" key="1">
    <citation type="submission" date="2022-01" db="EMBL/GenBank/DDBJ databases">
        <authorList>
            <person name="Wang Y."/>
        </authorList>
    </citation>
    <scope>NUCLEOTIDE SEQUENCE</scope>
    <source>
        <strain evidence="4">WB101</strain>
    </source>
</reference>
<dbReference type="Pfam" id="PF02922">
    <property type="entry name" value="CBM_48"/>
    <property type="match status" value="1"/>
</dbReference>
<dbReference type="PANTHER" id="PTHR48098:SF1">
    <property type="entry name" value="DIACYLGLYCEROL ACYLTRANSFERASE_MYCOLYLTRANSFERASE AG85A"/>
    <property type="match status" value="1"/>
</dbReference>
<dbReference type="SUPFAM" id="SSF53474">
    <property type="entry name" value="alpha/beta-Hydrolases"/>
    <property type="match status" value="1"/>
</dbReference>
<organism evidence="4 5">
    <name type="scientific">Rhodohalobacter sulfatireducens</name>
    <dbReference type="NCBI Taxonomy" id="2911366"/>
    <lineage>
        <taxon>Bacteria</taxon>
        <taxon>Pseudomonadati</taxon>
        <taxon>Balneolota</taxon>
        <taxon>Balneolia</taxon>
        <taxon>Balneolales</taxon>
        <taxon>Balneolaceae</taxon>
        <taxon>Rhodohalobacter</taxon>
    </lineage>
</organism>
<dbReference type="PANTHER" id="PTHR48098">
    <property type="entry name" value="ENTEROCHELIN ESTERASE-RELATED"/>
    <property type="match status" value="1"/>
</dbReference>
<evidence type="ECO:0000256" key="1">
    <source>
        <dbReference type="SAM" id="MobiDB-lite"/>
    </source>
</evidence>
<evidence type="ECO:0000313" key="4">
    <source>
        <dbReference type="EMBL" id="MCG2588032.1"/>
    </source>
</evidence>
<dbReference type="Proteomes" id="UP001165366">
    <property type="component" value="Unassembled WGS sequence"/>
</dbReference>
<name>A0ABS9KB03_9BACT</name>
<comment type="caution">
    <text evidence="4">The sequence shown here is derived from an EMBL/GenBank/DDBJ whole genome shotgun (WGS) entry which is preliminary data.</text>
</comment>
<dbReference type="Gene3D" id="3.40.50.1820">
    <property type="entry name" value="alpha/beta hydrolase"/>
    <property type="match status" value="1"/>
</dbReference>
<gene>
    <name evidence="4" type="ORF">L6773_05615</name>
</gene>
<feature type="chain" id="PRO_5047055464" description="Glycoside hydrolase family 13 N-terminal domain-containing protein" evidence="2">
    <location>
        <begin position="27"/>
        <end position="395"/>
    </location>
</feature>
<dbReference type="EMBL" id="JAKLWS010000005">
    <property type="protein sequence ID" value="MCG2588032.1"/>
    <property type="molecule type" value="Genomic_DNA"/>
</dbReference>